<protein>
    <submittedName>
        <fullName evidence="3">Putative alkaline shock family protein YloU</fullName>
    </submittedName>
</protein>
<dbReference type="RefSeq" id="WP_182545002.1">
    <property type="nucleotide sequence ID" value="NZ_JACGWZ010000004.1"/>
</dbReference>
<dbReference type="Proteomes" id="UP000569329">
    <property type="component" value="Unassembled WGS sequence"/>
</dbReference>
<comment type="caution">
    <text evidence="3">The sequence shown here is derived from an EMBL/GenBank/DDBJ whole genome shotgun (WGS) entry which is preliminary data.</text>
</comment>
<comment type="similarity">
    <text evidence="1">Belongs to the asp23 family.</text>
</comment>
<reference evidence="3 4" key="1">
    <citation type="submission" date="2020-07" db="EMBL/GenBank/DDBJ databases">
        <title>Sequencing the genomes of 1000 actinobacteria strains.</title>
        <authorList>
            <person name="Klenk H.-P."/>
        </authorList>
    </citation>
    <scope>NUCLEOTIDE SEQUENCE [LARGE SCALE GENOMIC DNA]</scope>
    <source>
        <strain evidence="3 4">DSM 45975</strain>
    </source>
</reference>
<proteinExistence type="inferred from homology"/>
<dbReference type="InterPro" id="IPR005531">
    <property type="entry name" value="Asp23"/>
</dbReference>
<evidence type="ECO:0000313" key="3">
    <source>
        <dbReference type="EMBL" id="MBA8825720.1"/>
    </source>
</evidence>
<evidence type="ECO:0000256" key="2">
    <source>
        <dbReference type="SAM" id="MobiDB-lite"/>
    </source>
</evidence>
<feature type="compositionally biased region" description="Low complexity" evidence="2">
    <location>
        <begin position="7"/>
        <end position="21"/>
    </location>
</feature>
<organism evidence="3 4">
    <name type="scientific">Halosaccharopolyspora lacisalsi</name>
    <dbReference type="NCBI Taxonomy" id="1000566"/>
    <lineage>
        <taxon>Bacteria</taxon>
        <taxon>Bacillati</taxon>
        <taxon>Actinomycetota</taxon>
        <taxon>Actinomycetes</taxon>
        <taxon>Pseudonocardiales</taxon>
        <taxon>Pseudonocardiaceae</taxon>
        <taxon>Halosaccharopolyspora</taxon>
    </lineage>
</organism>
<keyword evidence="4" id="KW-1185">Reference proteome</keyword>
<dbReference type="EMBL" id="JACGWZ010000004">
    <property type="protein sequence ID" value="MBA8825720.1"/>
    <property type="molecule type" value="Genomic_DNA"/>
</dbReference>
<name>A0A839DXX2_9PSEU</name>
<feature type="region of interest" description="Disordered" evidence="2">
    <location>
        <begin position="1"/>
        <end position="29"/>
    </location>
</feature>
<sequence length="135" mass="14548">MTETAHDTTAPSESATSAESTDPAERGHLDIDRAVLRKIAEHAANHATGDVRARRRIAGVGLGEHGASARLAGSERHLRIRLDLAVHYPSPVGRTVSAVREQVHEELERIAGCRVRAIEVTVSALVPESRAPRVE</sequence>
<evidence type="ECO:0000256" key="1">
    <source>
        <dbReference type="ARBA" id="ARBA00005721"/>
    </source>
</evidence>
<dbReference type="AlphaFoldDB" id="A0A839DXX2"/>
<evidence type="ECO:0000313" key="4">
    <source>
        <dbReference type="Proteomes" id="UP000569329"/>
    </source>
</evidence>
<dbReference type="Pfam" id="PF03780">
    <property type="entry name" value="Asp23"/>
    <property type="match status" value="1"/>
</dbReference>
<gene>
    <name evidence="3" type="ORF">FHX42_003086</name>
</gene>
<accession>A0A839DXX2</accession>